<dbReference type="AlphaFoldDB" id="A0AAD1THD2"/>
<evidence type="ECO:0000313" key="2">
    <source>
        <dbReference type="Proteomes" id="UP001295444"/>
    </source>
</evidence>
<accession>A0AAD1THD2</accession>
<dbReference type="EMBL" id="OW240923">
    <property type="protein sequence ID" value="CAH2325072.1"/>
    <property type="molecule type" value="Genomic_DNA"/>
</dbReference>
<dbReference type="Proteomes" id="UP001295444">
    <property type="component" value="Chromosome 12"/>
</dbReference>
<sequence length="155" mass="18075">MLADKQSSLVRLRNTLRNPEERSEAEASDISLKISNFSFTYCYKQLIQEQCSNCEKRLSLQGKVPRVYRFTSKEFKSYFVPCRITLNKDAGKSLHQWHSSNARTKERIDKLSWFDSHVPENTHHVLTSQGISLIDHFIYLWGEHGLCIPSHCRCP</sequence>
<reference evidence="1" key="1">
    <citation type="submission" date="2022-03" db="EMBL/GenBank/DDBJ databases">
        <authorList>
            <person name="Alioto T."/>
            <person name="Alioto T."/>
            <person name="Gomez Garrido J."/>
        </authorList>
    </citation>
    <scope>NUCLEOTIDE SEQUENCE</scope>
</reference>
<keyword evidence="2" id="KW-1185">Reference proteome</keyword>
<name>A0AAD1THD2_PELCU</name>
<organism evidence="1 2">
    <name type="scientific">Pelobates cultripes</name>
    <name type="common">Western spadefoot toad</name>
    <dbReference type="NCBI Taxonomy" id="61616"/>
    <lineage>
        <taxon>Eukaryota</taxon>
        <taxon>Metazoa</taxon>
        <taxon>Chordata</taxon>
        <taxon>Craniata</taxon>
        <taxon>Vertebrata</taxon>
        <taxon>Euteleostomi</taxon>
        <taxon>Amphibia</taxon>
        <taxon>Batrachia</taxon>
        <taxon>Anura</taxon>
        <taxon>Pelobatoidea</taxon>
        <taxon>Pelobatidae</taxon>
        <taxon>Pelobates</taxon>
    </lineage>
</organism>
<evidence type="ECO:0000313" key="1">
    <source>
        <dbReference type="EMBL" id="CAH2325072.1"/>
    </source>
</evidence>
<proteinExistence type="predicted"/>
<gene>
    <name evidence="1" type="ORF">PECUL_23A019299</name>
</gene>
<protein>
    <submittedName>
        <fullName evidence="1">Uncharacterized protein</fullName>
    </submittedName>
</protein>